<dbReference type="PANTHER" id="PTHR39211:SF1">
    <property type="entry name" value="ABNORMAL SPINDLE-LIKE MICROCEPHALY-ASSOCIATED PROTEIN ASH DOMAIN-CONTAINING PROTEIN"/>
    <property type="match status" value="1"/>
</dbReference>
<dbReference type="Proteomes" id="UP001211065">
    <property type="component" value="Unassembled WGS sequence"/>
</dbReference>
<dbReference type="Gene3D" id="2.60.40.10">
    <property type="entry name" value="Immunoglobulins"/>
    <property type="match status" value="3"/>
</dbReference>
<feature type="non-terminal residue" evidence="3">
    <location>
        <position position="3070"/>
    </location>
</feature>
<organism evidence="3 4">
    <name type="scientific">Clydaea vesicula</name>
    <dbReference type="NCBI Taxonomy" id="447962"/>
    <lineage>
        <taxon>Eukaryota</taxon>
        <taxon>Fungi</taxon>
        <taxon>Fungi incertae sedis</taxon>
        <taxon>Chytridiomycota</taxon>
        <taxon>Chytridiomycota incertae sedis</taxon>
        <taxon>Chytridiomycetes</taxon>
        <taxon>Lobulomycetales</taxon>
        <taxon>Lobulomycetaceae</taxon>
        <taxon>Clydaea</taxon>
    </lineage>
</organism>
<accession>A0AAD5U0B1</accession>
<comment type="caution">
    <text evidence="3">The sequence shown here is derived from an EMBL/GenBank/DDBJ whole genome shotgun (WGS) entry which is preliminary data.</text>
</comment>
<feature type="compositionally biased region" description="Low complexity" evidence="2">
    <location>
        <begin position="72"/>
        <end position="83"/>
    </location>
</feature>
<dbReference type="PANTHER" id="PTHR39211">
    <property type="entry name" value="CHROMOSOME 7, WHOLE GENOME SHOTGUN SEQUENCE"/>
    <property type="match status" value="1"/>
</dbReference>
<keyword evidence="1" id="KW-0175">Coiled coil</keyword>
<evidence type="ECO:0000313" key="3">
    <source>
        <dbReference type="EMBL" id="KAJ3219397.1"/>
    </source>
</evidence>
<protein>
    <submittedName>
        <fullName evidence="3">Uncharacterized protein</fullName>
    </submittedName>
</protein>
<feature type="compositionally biased region" description="Low complexity" evidence="2">
    <location>
        <begin position="486"/>
        <end position="498"/>
    </location>
</feature>
<evidence type="ECO:0000313" key="4">
    <source>
        <dbReference type="Proteomes" id="UP001211065"/>
    </source>
</evidence>
<feature type="coiled-coil region" evidence="1">
    <location>
        <begin position="1288"/>
        <end position="1315"/>
    </location>
</feature>
<dbReference type="InterPro" id="IPR013783">
    <property type="entry name" value="Ig-like_fold"/>
</dbReference>
<proteinExistence type="predicted"/>
<sequence>MFEISLPNKLILENVYCNNIHALYRFEIRNVTESIINVKLRSNLGSQVAWQLENENLPSLKKTTSEDSNLFSSTSKSQQSTPSDANTPVEYDQSIIQTSNLVTSLNHRFNELFNQLNHVEEVEIKPKEIRQVILAFLPSDKKKKKDLVTSVNESNVILQQQQQINNAQLEREENFSVFVSNDEKDETFDFFEVYGLLFFFGYIVNDTTAPLTMILENNNDIAPETSDEKKNGLINTFPKISRATSKESSKSNIDGSPNLSPEFQMTVKFRAKVCRSYLWTDIGESGITFDDCIVGGTYYKDFTVWNRSEIDLYWLLNTVDLTNKVSKNLLKFSDYDTGEPFDGTAPVPAYSPRRIRVTFKPTDIGEFNYDLQVENINDSNNTISAHISATVRSVFQEESLVVSSGSLIDFGDCCAGMQSRYRLVLKNISESILDVSFSSDTPCVEFQLKLDVKLNYQSLAKSLEKLTLEKPRSSVNEVLSKATEISTSPSSNGSRASSPVLLREASDTGEIDQNSTSWVSSTVDLFDRADSENFRNENRSEELGRIEELQLRPGQEKTIECCFRPEIEKPGLDFKAGKLFRKTFRIFLNYFNPNSNEKRKEKKTIQCKARSSTSFIMVSPKELDFGDTDVGTLKSLPIAIFNLSELEAKVEIRFISKVLNTVRDEIRILPKQSVEVKVDIYPRKVNPDYRKQITVVNLLNRDNDQEISIRATNIDKHRVTFHSLFYRILTPMSTNFLDFGNVVLNAPTIRTFTIDNISKKKLVLELSSSLPDEIKTFSKGVCSPHSQKIITPTSTFNPIQRREIITEYLGDKKKFNRQMSETGPPLSFSPDSSTSALSNSSQDSRKETNIGDYLDLATNSSAAEKRSPKRKQNIKQTHTLKQFRLNCRERKMSVKSSGDDSKSATSKATPVERTFASELVRPSVRTTIINMAPSSLRTYLSKNNLCLMDMIENGGFSVDDIISLLEVMTGVLPPVYSKSSSEEKYIKAQTILRRDLGNLISNNSLVPASLIEIPPESELMIVLVFTPSGVTKPFIQGKPRKLDSKIFIKLIEFDKDVEHSKFSQLFTEGSNIPSRELMLRSSVCRSTMELGQKNINFGFVDKNEHRNKMIVIRNTSETPLLYTIRKSGSIGSGDIILGEGKVGIVRAYGKREVEFSFEPTLPGLYQEKLFIENIQDSENCQTLTVKANIRKPSNFFIQTLSIDFGVCLINDLGSIVQEIIISNTSEKQTRTFQLKVDTQSLTNIGCIPEITFELLENADEEYFEEVVEAKNDGSDQNMTVVLQKKKRKRQVLLLSKETEEEIEKLEQSLKIAKRKGNLDKVSKLNDKLDKLRKGIVDDEYAADEAKVSTTERSECDSENASLSASFSASKDLKVETKVDDEVVKCGMLADMTSGSFLSPSAKPPNLKNKKNESFIIFTLEPRQIKTVSVSFRPVEIKKEMTNIPLDSSENMEILKRAIDLFENQIDAPKQETCSGNIFVHELKNTDAMQLVNFHAVVCYDNATYLNALEAENQRPELLDSFLNSFSFDQAYSGIQQSSPTVTGGVVNPTSPNPELSISEQYLNVELSIIELGRLELNERKDCYFTLTNNSEKDVNFIVLDSLQNRETEFFEFSQSSTLKPKECKKYYGWFKPTLKGRNSATICIRSGISEDLLITFKWYGVLKSYLSFEPQLDLGFCYVNPSVKFAKVLPFDVTNIADCEIYVTAVSNLALQCIIFSDSLLENTLTDFLIPRNSTITVFVALQPYLSTTQNNSKIPESRTLIGGIKFLVSVVDNSDDLPPILSEPAGLYFQLLTQTVKFTSIIGHSLMNVSQNILDFGVTKELNKPLEQEFYVQNLSSKMPLEFFIDCTDDFVSIQQESGIIPGFESRIDVSLPYSRQLIRVTVHPKKFGLLNSQIQVMNKNSSYVAVVQVKLFVESGSILMKGPAIQEKADVANSVSTIIWEDQYIHLNEIEKTATFTLAQKNKTSSSKVSEASFELENCLSHPLTLSPKSDVDITLKYVVSSSSGYIISTDDDGGTYIGPDICIYAHQRVTVFVCAPKPTTASEENVSAIVNGKKLQITGNLTFENENNVVLGMLSLKSTYCMSRAEIDPLSLNLGKIGHSNSWKEVPFTFTIRNLSEIPFIYNVALSDAIEITKVDSTEITNDHKIATKRKIEAKGIQVISGYLNPMHISEKIAGPHTFNLHLVNLFNPSNDISLNLIAQLTLFELKFERLTAGELVLPTLYYPEIPGVVGSDTWFAIINTSEDDVKFEIGVNLAPDVSEIVRVEILSRFSNTPLIGSTTLAPGSDIEIRVRTYPKDSTTRLPPTESSKYLINPDGITFGSLTVCPKKHPLSDLGLVLPRTVENIPIRGNIVEQPIFSITENHLEFHSFIDSEDEEEKNYKLKRRSSKSSGKARRKSSDSQVAYININNLSTVFPLEFSVTTEYPIELPNGIEIFQIDYLDEFMQGTVAPASSLTLTVTLVDSSISGVSDNVKILITDINSLSNHTQTIILNIIQETSISRFSLNEKHENNVIEKHLSTSPSDMVPMENGQLNETVSVVEVDDAVSFYDENKYLTDTQLSPHFKQDKKLSDNVRKQVINLRGCKKLNQYDSGGLFELDLGQQDLGTMNVLRKIYLESSDRVSYILKSFSENDKSWIIPSRYEGTLEPHRVGSVSNKDSHQITINFMTGQRGVYVTYLVIENVDNPLDTKTIRVYMEVVAKQNVRRTAAGNIISSIAGSSGIENPSIHVFDVYANGVDAEAAEFDIDCFYNTEYSARSIIICNKEAVPLDLVIKSNLSHDDPSELFFSLARASVKLFRTLTVPPESSIRVYIQFIPFSDKTPSGTLAETENQVDEKLIELTINCRLVKDYQKIIPMRALCRQPQLSISADEASFSGVLERKFGTQSPISPENTVENYVFNVNFKQHFQEIVIENILDEDLIFEIFNDTSYFVTSCNLIPISISPSITLAGGNSISTASGSGILDQRQWGSSGIYCLEPRQKTFIQIKLNKEMILKNVDLFWKEKYLIEHLTVYNKNRPFEKKFIVLKLSFGNLKNFDDASCTRYNFSTLESYVVKLLREIDIINNFFE</sequence>
<feature type="region of interest" description="Disordered" evidence="2">
    <location>
        <begin position="479"/>
        <end position="499"/>
    </location>
</feature>
<feature type="compositionally biased region" description="Polar residues" evidence="2">
    <location>
        <begin position="829"/>
        <end position="842"/>
    </location>
</feature>
<dbReference type="EMBL" id="JADGJW010000341">
    <property type="protein sequence ID" value="KAJ3219397.1"/>
    <property type="molecule type" value="Genomic_DNA"/>
</dbReference>
<name>A0AAD5U0B1_9FUNG</name>
<feature type="compositionally biased region" description="Basic and acidic residues" evidence="2">
    <location>
        <begin position="886"/>
        <end position="902"/>
    </location>
</feature>
<gene>
    <name evidence="3" type="ORF">HK099_004728</name>
</gene>
<evidence type="ECO:0000256" key="2">
    <source>
        <dbReference type="SAM" id="MobiDB-lite"/>
    </source>
</evidence>
<feature type="region of interest" description="Disordered" evidence="2">
    <location>
        <begin position="817"/>
        <end position="910"/>
    </location>
</feature>
<reference evidence="3" key="1">
    <citation type="submission" date="2020-05" db="EMBL/GenBank/DDBJ databases">
        <title>Phylogenomic resolution of chytrid fungi.</title>
        <authorList>
            <person name="Stajich J.E."/>
            <person name="Amses K."/>
            <person name="Simmons R."/>
            <person name="Seto K."/>
            <person name="Myers J."/>
            <person name="Bonds A."/>
            <person name="Quandt C.A."/>
            <person name="Barry K."/>
            <person name="Liu P."/>
            <person name="Grigoriev I."/>
            <person name="Longcore J.E."/>
            <person name="James T.Y."/>
        </authorList>
    </citation>
    <scope>NUCLEOTIDE SEQUENCE</scope>
    <source>
        <strain evidence="3">JEL0476</strain>
    </source>
</reference>
<evidence type="ECO:0000256" key="1">
    <source>
        <dbReference type="SAM" id="Coils"/>
    </source>
</evidence>
<feature type="region of interest" description="Disordered" evidence="2">
    <location>
        <begin position="61"/>
        <end position="88"/>
    </location>
</feature>
<keyword evidence="4" id="KW-1185">Reference proteome</keyword>